<keyword evidence="5" id="KW-0547">Nucleotide-binding</keyword>
<protein>
    <recommendedName>
        <fullName evidence="12">DAGKc domain-containing protein</fullName>
    </recommendedName>
</protein>
<dbReference type="GO" id="GO:0005886">
    <property type="term" value="C:plasma membrane"/>
    <property type="evidence" value="ECO:0007669"/>
    <property type="project" value="TreeGrafter"/>
</dbReference>
<evidence type="ECO:0000259" key="12">
    <source>
        <dbReference type="PROSITE" id="PS50146"/>
    </source>
</evidence>
<dbReference type="InterPro" id="IPR050187">
    <property type="entry name" value="Lipid_Phosphate_FormReg"/>
</dbReference>
<dbReference type="Pfam" id="PF19279">
    <property type="entry name" value="YegS_C"/>
    <property type="match status" value="1"/>
</dbReference>
<evidence type="ECO:0000256" key="2">
    <source>
        <dbReference type="ARBA" id="ARBA00022516"/>
    </source>
</evidence>
<accession>A0A117M326</accession>
<keyword evidence="8" id="KW-0460">Magnesium</keyword>
<evidence type="ECO:0000256" key="7">
    <source>
        <dbReference type="ARBA" id="ARBA00022840"/>
    </source>
</evidence>
<keyword evidence="6" id="KW-0418">Kinase</keyword>
<keyword evidence="9" id="KW-0443">Lipid metabolism</keyword>
<feature type="domain" description="DAGKc" evidence="12">
    <location>
        <begin position="1"/>
        <end position="129"/>
    </location>
</feature>
<evidence type="ECO:0000256" key="11">
    <source>
        <dbReference type="ARBA" id="ARBA00023264"/>
    </source>
</evidence>
<sequence>MNTLVVVNPNASHGQAGREFESYISELIREKLGDYDLHITTGIGDALQFVALNSGYERIISVGGDGTLNEVINGMKAGNSGASIGIVAVGSGNDLARAINLKQDYREMVKIASGKIIREIDLLRVNFKDFNGTNSTRYAVNVVGAGFDAAITNRMNKSRFKTSGKMAYLLSFLIEFITSKTYPLSFTIDGEKFSDRFFFLTMANGNYFGGGMRIAPKAVVDDGLMDIVGVSKMSKLRLLYHFPKIYRGEHLVVDTVSYRNARSISVISDRDVIIQMDGEVVGTLPMEISICDKALKLASA</sequence>
<evidence type="ECO:0000256" key="9">
    <source>
        <dbReference type="ARBA" id="ARBA00023098"/>
    </source>
</evidence>
<dbReference type="PROSITE" id="PS50146">
    <property type="entry name" value="DAGK"/>
    <property type="match status" value="1"/>
</dbReference>
<dbReference type="NCBIfam" id="TIGR00147">
    <property type="entry name" value="YegS/Rv2252/BmrU family lipid kinase"/>
    <property type="match status" value="1"/>
</dbReference>
<comment type="cofactor">
    <cofactor evidence="1">
        <name>Mg(2+)</name>
        <dbReference type="ChEBI" id="CHEBI:18420"/>
    </cofactor>
</comment>
<dbReference type="GO" id="GO:0046872">
    <property type="term" value="F:metal ion binding"/>
    <property type="evidence" value="ECO:0007669"/>
    <property type="project" value="UniProtKB-KW"/>
</dbReference>
<name>A0A117M326_9BACT</name>
<dbReference type="Gene3D" id="3.40.50.10330">
    <property type="entry name" value="Probable inorganic polyphosphate/atp-NAD kinase, domain 1"/>
    <property type="match status" value="1"/>
</dbReference>
<dbReference type="InterPro" id="IPR005218">
    <property type="entry name" value="Diacylglycerol/lipid_kinase"/>
</dbReference>
<keyword evidence="7" id="KW-0067">ATP-binding</keyword>
<reference evidence="14" key="1">
    <citation type="journal article" date="2015" name="MBio">
        <title>Genome-Resolved Metagenomic Analysis Reveals Roles for Candidate Phyla and Other Microbial Community Members in Biogeochemical Transformations in Oil Reservoirs.</title>
        <authorList>
            <person name="Hu P."/>
            <person name="Tom L."/>
            <person name="Singh A."/>
            <person name="Thomas B.C."/>
            <person name="Baker B.J."/>
            <person name="Piceno Y.M."/>
            <person name="Andersen G.L."/>
            <person name="Banfield J.F."/>
        </authorList>
    </citation>
    <scope>NUCLEOTIDE SEQUENCE [LARGE SCALE GENOMIC DNA]</scope>
</reference>
<evidence type="ECO:0000256" key="5">
    <source>
        <dbReference type="ARBA" id="ARBA00022741"/>
    </source>
</evidence>
<dbReference type="Proteomes" id="UP000054092">
    <property type="component" value="Unassembled WGS sequence"/>
</dbReference>
<evidence type="ECO:0000256" key="8">
    <source>
        <dbReference type="ARBA" id="ARBA00022842"/>
    </source>
</evidence>
<dbReference type="GO" id="GO:0008654">
    <property type="term" value="P:phospholipid biosynthetic process"/>
    <property type="evidence" value="ECO:0007669"/>
    <property type="project" value="UniProtKB-KW"/>
</dbReference>
<keyword evidence="10" id="KW-0594">Phospholipid biosynthesis</keyword>
<dbReference type="InterPro" id="IPR045540">
    <property type="entry name" value="YegS/DAGK_C"/>
</dbReference>
<evidence type="ECO:0000256" key="4">
    <source>
        <dbReference type="ARBA" id="ARBA00022723"/>
    </source>
</evidence>
<evidence type="ECO:0000313" key="13">
    <source>
        <dbReference type="EMBL" id="KUK81637.1"/>
    </source>
</evidence>
<dbReference type="GO" id="GO:0016301">
    <property type="term" value="F:kinase activity"/>
    <property type="evidence" value="ECO:0007669"/>
    <property type="project" value="UniProtKB-KW"/>
</dbReference>
<keyword evidence="11" id="KW-1208">Phospholipid metabolism</keyword>
<evidence type="ECO:0000256" key="6">
    <source>
        <dbReference type="ARBA" id="ARBA00022777"/>
    </source>
</evidence>
<dbReference type="PATRIC" id="fig|1184387.3.peg.709"/>
<evidence type="ECO:0000313" key="14">
    <source>
        <dbReference type="Proteomes" id="UP000054092"/>
    </source>
</evidence>
<organism evidence="13 14">
    <name type="scientific">Mesotoga prima</name>
    <dbReference type="NCBI Taxonomy" id="1184387"/>
    <lineage>
        <taxon>Bacteria</taxon>
        <taxon>Thermotogati</taxon>
        <taxon>Thermotogota</taxon>
        <taxon>Thermotogae</taxon>
        <taxon>Kosmotogales</taxon>
        <taxon>Kosmotogaceae</taxon>
        <taxon>Mesotoga</taxon>
    </lineage>
</organism>
<dbReference type="GO" id="GO:0005524">
    <property type="term" value="F:ATP binding"/>
    <property type="evidence" value="ECO:0007669"/>
    <property type="project" value="UniProtKB-KW"/>
</dbReference>
<evidence type="ECO:0000256" key="3">
    <source>
        <dbReference type="ARBA" id="ARBA00022679"/>
    </source>
</evidence>
<dbReference type="InterPro" id="IPR016064">
    <property type="entry name" value="NAD/diacylglycerol_kinase_sf"/>
</dbReference>
<dbReference type="SUPFAM" id="SSF111331">
    <property type="entry name" value="NAD kinase/diacylglycerol kinase-like"/>
    <property type="match status" value="1"/>
</dbReference>
<dbReference type="InterPro" id="IPR017438">
    <property type="entry name" value="ATP-NAD_kinase_N"/>
</dbReference>
<evidence type="ECO:0000256" key="10">
    <source>
        <dbReference type="ARBA" id="ARBA00023209"/>
    </source>
</evidence>
<comment type="caution">
    <text evidence="13">The sequence shown here is derived from an EMBL/GenBank/DDBJ whole genome shotgun (WGS) entry which is preliminary data.</text>
</comment>
<keyword evidence="4" id="KW-0479">Metal-binding</keyword>
<proteinExistence type="predicted"/>
<gene>
    <name evidence="13" type="ORF">XD94_0380</name>
</gene>
<dbReference type="InterPro" id="IPR001206">
    <property type="entry name" value="Diacylglycerol_kinase_cat_dom"/>
</dbReference>
<evidence type="ECO:0000256" key="1">
    <source>
        <dbReference type="ARBA" id="ARBA00001946"/>
    </source>
</evidence>
<dbReference type="PANTHER" id="PTHR12358">
    <property type="entry name" value="SPHINGOSINE KINASE"/>
    <property type="match status" value="1"/>
</dbReference>
<dbReference type="SMART" id="SM00046">
    <property type="entry name" value="DAGKc"/>
    <property type="match status" value="1"/>
</dbReference>
<dbReference type="AlphaFoldDB" id="A0A117M326"/>
<dbReference type="Gene3D" id="2.60.200.40">
    <property type="match status" value="1"/>
</dbReference>
<dbReference type="Pfam" id="PF00781">
    <property type="entry name" value="DAGK_cat"/>
    <property type="match status" value="1"/>
</dbReference>
<dbReference type="EMBL" id="LGGP01000044">
    <property type="protein sequence ID" value="KUK81637.1"/>
    <property type="molecule type" value="Genomic_DNA"/>
</dbReference>
<keyword evidence="2" id="KW-0444">Lipid biosynthesis</keyword>
<keyword evidence="3" id="KW-0808">Transferase</keyword>
<dbReference type="PANTHER" id="PTHR12358:SF106">
    <property type="entry name" value="LIPID KINASE YEGS"/>
    <property type="match status" value="1"/>
</dbReference>